<feature type="binding site" description="in other chain" evidence="8">
    <location>
        <position position="130"/>
    </location>
    <ligand>
        <name>IMP</name>
        <dbReference type="ChEBI" id="CHEBI:58053"/>
        <note>ligand shared between dimeric partners</note>
    </ligand>
</feature>
<dbReference type="SUPFAM" id="SSF52540">
    <property type="entry name" value="P-loop containing nucleoside triphosphate hydrolases"/>
    <property type="match status" value="1"/>
</dbReference>
<dbReference type="InterPro" id="IPR042111">
    <property type="entry name" value="Adenylosuccinate_synth_dom3"/>
</dbReference>
<dbReference type="InterPro" id="IPR018220">
    <property type="entry name" value="Adenylosuccin_syn_GTP-bd"/>
</dbReference>
<evidence type="ECO:0000256" key="9">
    <source>
        <dbReference type="PROSITE-ProRule" id="PRU10134"/>
    </source>
</evidence>
<dbReference type="InterPro" id="IPR042109">
    <property type="entry name" value="Adenylosuccinate_synth_dom1"/>
</dbReference>
<feature type="binding site" description="in other chain" evidence="8">
    <location>
        <position position="304"/>
    </location>
    <ligand>
        <name>IMP</name>
        <dbReference type="ChEBI" id="CHEBI:58053"/>
        <note>ligand shared between dimeric partners</note>
    </ligand>
</feature>
<dbReference type="EC" id="6.3.4.4" evidence="8 10"/>
<feature type="binding site" evidence="8">
    <location>
        <position position="144"/>
    </location>
    <ligand>
        <name>IMP</name>
        <dbReference type="ChEBI" id="CHEBI:58053"/>
        <note>ligand shared between dimeric partners</note>
    </ligand>
</feature>
<evidence type="ECO:0000313" key="12">
    <source>
        <dbReference type="EMBL" id="ARW19435.1"/>
    </source>
</evidence>
<evidence type="ECO:0000256" key="2">
    <source>
        <dbReference type="ARBA" id="ARBA00022598"/>
    </source>
</evidence>
<dbReference type="OMA" id="FHHAKPI"/>
<keyword evidence="4 8" id="KW-0547">Nucleotide-binding</keyword>
<dbReference type="Proteomes" id="UP000743107">
    <property type="component" value="Unassembled WGS sequence"/>
</dbReference>
<reference evidence="17" key="4">
    <citation type="submission" date="2020-03" db="EMBL/GenBank/DDBJ databases">
        <title>SpeciesPrimer: A bioinformatics pipeline dedicated to the design of qPCR primers for the quantification of bacterial species.</title>
        <authorList>
            <person name="Dreier M."/>
            <person name="Berthoud H."/>
            <person name="Shani N."/>
            <person name="Wechsler D."/>
            <person name="Junier P."/>
        </authorList>
    </citation>
    <scope>NUCLEOTIDE SEQUENCE [LARGE SCALE GENOMIC DNA]</scope>
    <source>
        <strain evidence="17">FAM13073</strain>
    </source>
</reference>
<organism evidence="12 16">
    <name type="scientific">Pediococcus pentosaceus</name>
    <dbReference type="NCBI Taxonomy" id="1255"/>
    <lineage>
        <taxon>Bacteria</taxon>
        <taxon>Bacillati</taxon>
        <taxon>Bacillota</taxon>
        <taxon>Bacilli</taxon>
        <taxon>Lactobacillales</taxon>
        <taxon>Lactobacillaceae</taxon>
        <taxon>Pediococcus</taxon>
    </lineage>
</organism>
<gene>
    <name evidence="8 12" type="primary">purA</name>
    <name evidence="13" type="ORF">GBO79_06815</name>
    <name evidence="14" type="ORF">ITQ90_03930</name>
    <name evidence="15" type="ORF">ITQ97_08865</name>
    <name evidence="12" type="ORF">S100892_00848</name>
</gene>
<evidence type="ECO:0000313" key="15">
    <source>
        <dbReference type="EMBL" id="MBF7127909.1"/>
    </source>
</evidence>
<dbReference type="GeneID" id="33061853"/>
<dbReference type="CDD" id="cd03108">
    <property type="entry name" value="AdSS"/>
    <property type="match status" value="1"/>
</dbReference>
<dbReference type="PANTHER" id="PTHR11846">
    <property type="entry name" value="ADENYLOSUCCINATE SYNTHETASE"/>
    <property type="match status" value="1"/>
</dbReference>
<dbReference type="NCBIfam" id="TIGR00184">
    <property type="entry name" value="purA"/>
    <property type="match status" value="1"/>
</dbReference>
<feature type="binding site" evidence="8">
    <location>
        <position position="306"/>
    </location>
    <ligand>
        <name>GTP</name>
        <dbReference type="ChEBI" id="CHEBI:37565"/>
    </ligand>
</feature>
<feature type="binding site" evidence="8">
    <location>
        <position position="40"/>
    </location>
    <ligand>
        <name>Mg(2+)</name>
        <dbReference type="ChEBI" id="CHEBI:18420"/>
    </ligand>
</feature>
<dbReference type="Gene3D" id="1.10.300.10">
    <property type="entry name" value="Adenylosuccinate Synthetase, subunit A, domain 2"/>
    <property type="match status" value="1"/>
</dbReference>
<dbReference type="UniPathway" id="UPA00075">
    <property type="reaction ID" value="UER00335"/>
</dbReference>
<feature type="binding site" description="in other chain" evidence="8">
    <location>
        <begin position="38"/>
        <end position="41"/>
    </location>
    <ligand>
        <name>IMP</name>
        <dbReference type="ChEBI" id="CHEBI:58053"/>
        <note>ligand shared between dimeric partners</note>
    </ligand>
</feature>
<dbReference type="GO" id="GO:0005525">
    <property type="term" value="F:GTP binding"/>
    <property type="evidence" value="ECO:0007669"/>
    <property type="project" value="UniProtKB-UniRule"/>
</dbReference>
<evidence type="ECO:0000313" key="16">
    <source>
        <dbReference type="Proteomes" id="UP000196118"/>
    </source>
</evidence>
<dbReference type="Pfam" id="PF00709">
    <property type="entry name" value="Adenylsucc_synt"/>
    <property type="match status" value="1"/>
</dbReference>
<reference evidence="13" key="3">
    <citation type="submission" date="2019-12" db="EMBL/GenBank/DDBJ databases">
        <title>SpeciesPrimer: A bioinformatics pipeline dedicated to the design of qPCR primers for the quantification of bacterial species.</title>
        <authorList>
            <person name="Dreier M."/>
            <person name="Berthoud H."/>
            <person name="Shani N."/>
            <person name="Wechsler D."/>
            <person name="Junier P."/>
        </authorList>
    </citation>
    <scope>NUCLEOTIDE SEQUENCE</scope>
    <source>
        <strain evidence="13">FAM13073</strain>
    </source>
</reference>
<dbReference type="GO" id="GO:0046040">
    <property type="term" value="P:IMP metabolic process"/>
    <property type="evidence" value="ECO:0007669"/>
    <property type="project" value="TreeGrafter"/>
</dbReference>
<evidence type="ECO:0000256" key="4">
    <source>
        <dbReference type="ARBA" id="ARBA00022741"/>
    </source>
</evidence>
<dbReference type="InterPro" id="IPR033128">
    <property type="entry name" value="Adenylosuccin_syn_Lys_AS"/>
</dbReference>
<comment type="pathway">
    <text evidence="8 10">Purine metabolism; AMP biosynthesis via de novo pathway; AMP from IMP: step 1/2.</text>
</comment>
<proteinExistence type="inferred from homology"/>
<dbReference type="HAMAP" id="MF_00011">
    <property type="entry name" value="Adenylosucc_synth"/>
    <property type="match status" value="1"/>
</dbReference>
<comment type="catalytic activity">
    <reaction evidence="8 10">
        <text>IMP + L-aspartate + GTP = N(6)-(1,2-dicarboxyethyl)-AMP + GDP + phosphate + 2 H(+)</text>
        <dbReference type="Rhea" id="RHEA:15753"/>
        <dbReference type="ChEBI" id="CHEBI:15378"/>
        <dbReference type="ChEBI" id="CHEBI:29991"/>
        <dbReference type="ChEBI" id="CHEBI:37565"/>
        <dbReference type="ChEBI" id="CHEBI:43474"/>
        <dbReference type="ChEBI" id="CHEBI:57567"/>
        <dbReference type="ChEBI" id="CHEBI:58053"/>
        <dbReference type="ChEBI" id="CHEBI:58189"/>
        <dbReference type="EC" id="6.3.4.4"/>
    </reaction>
</comment>
<evidence type="ECO:0000256" key="6">
    <source>
        <dbReference type="ARBA" id="ARBA00022842"/>
    </source>
</evidence>
<feature type="active site" evidence="9">
    <location>
        <position position="141"/>
    </location>
</feature>
<reference evidence="14" key="5">
    <citation type="submission" date="2020-11" db="EMBL/GenBank/DDBJ databases">
        <title>Antibiotic susceptibility profiles of Pediococcus pentosaceus from various origins and their implications for the safety assessment of strains with food-technology applications.</title>
        <authorList>
            <person name="Shani N."/>
            <person name="Oberhaensli S."/>
            <person name="Arias E."/>
        </authorList>
    </citation>
    <scope>NUCLEOTIDE SEQUENCE</scope>
    <source>
        <strain evidence="15">FAM 19164</strain>
        <strain evidence="14">FAM 24207</strain>
    </source>
</reference>
<name>A0A0R2HHP3_PEDPE</name>
<dbReference type="Gene3D" id="3.40.440.10">
    <property type="entry name" value="Adenylosuccinate Synthetase, subunit A, domain 1"/>
    <property type="match status" value="1"/>
</dbReference>
<feature type="binding site" description="in other chain" evidence="8">
    <location>
        <position position="225"/>
    </location>
    <ligand>
        <name>IMP</name>
        <dbReference type="ChEBI" id="CHEBI:58053"/>
        <note>ligand shared between dimeric partners</note>
    </ligand>
</feature>
<reference evidence="12 16" key="1">
    <citation type="submission" date="2017-05" db="EMBL/GenBank/DDBJ databases">
        <title>Genome sequence of Pediococcus pentosaceus strain SRCM100892.</title>
        <authorList>
            <person name="Cho S.H."/>
        </authorList>
    </citation>
    <scope>NUCLEOTIDE SEQUENCE [LARGE SCALE GENOMIC DNA]</scope>
    <source>
        <strain evidence="12 16">SRCM100892</strain>
    </source>
</reference>
<dbReference type="FunFam" id="3.90.170.10:FF:000001">
    <property type="entry name" value="Adenylosuccinate synthetase"/>
    <property type="match status" value="1"/>
</dbReference>
<dbReference type="InterPro" id="IPR027417">
    <property type="entry name" value="P-loop_NTPase"/>
</dbReference>
<sequence>MTATVVIGSQWGDEGKGKIIDFLGQSADVTVRYSGGDNAGHSLVVNDQKLALRLIPSGILAPNSICIIGNGTVINPATLLDEIKELNGVGVNTDHLKISDRAHIVFPYHILQDQQQERDRSKNGEKIGTTNKGIGPAYMDKMQRIGIRAIDLLDNETLEEKIAFNLEQKKRILDEDLWNQLPSLKELTAQYIEYGEILKDYITDTSYLIHTNLNDNKRVLFEGAQGTMLDIDHGTYPFVTSSNPTAGGAATGAGIGVTKIKHVIGVCKSYVSRVGEGPFPTEQINEVGDRIREIAHEYGTVTKRPRRIGWFDGVLMKYVSEVNGLTDLVVNCLDVLSGFKELKICTGYQTDHGVIKYYPASEKELKNSTPIYETLPGWDEDLTQMTTYEELPANAKNYLKKIEEITGVPVSAFSIGPDREQTIVLNDMWSD</sequence>
<comment type="function">
    <text evidence="8">Plays an important role in the de novo pathway of purine nucleotide biosynthesis. Catalyzes the first committed step in the biosynthesis of AMP from IMP.</text>
</comment>
<dbReference type="Gene3D" id="3.90.170.10">
    <property type="entry name" value="Adenylosuccinate Synthetase, subunit A, domain 3"/>
    <property type="match status" value="1"/>
</dbReference>
<feature type="binding site" evidence="8">
    <location>
        <begin position="40"/>
        <end position="42"/>
    </location>
    <ligand>
        <name>GTP</name>
        <dbReference type="ChEBI" id="CHEBI:37565"/>
    </ligand>
</feature>
<keyword evidence="17" id="KW-1185">Reference proteome</keyword>
<comment type="subcellular location">
    <subcellularLocation>
        <location evidence="8">Cytoplasm</location>
    </subcellularLocation>
</comment>
<feature type="active site" description="Proton donor" evidence="8">
    <location>
        <position position="41"/>
    </location>
</feature>
<feature type="active site" description="Proton acceptor" evidence="8">
    <location>
        <position position="13"/>
    </location>
</feature>
<dbReference type="InterPro" id="IPR042110">
    <property type="entry name" value="Adenylosuccinate_synth_dom2"/>
</dbReference>
<dbReference type="AlphaFoldDB" id="A0A0R2HHP3"/>
<evidence type="ECO:0000256" key="8">
    <source>
        <dbReference type="HAMAP-Rule" id="MF_00011"/>
    </source>
</evidence>
<dbReference type="PROSITE" id="PS01266">
    <property type="entry name" value="ADENYLOSUCCIN_SYN_1"/>
    <property type="match status" value="1"/>
</dbReference>
<comment type="subunit">
    <text evidence="1 8">Homodimer.</text>
</comment>
<dbReference type="Proteomes" id="UP000196118">
    <property type="component" value="Chromosome"/>
</dbReference>
<dbReference type="EMBL" id="WENB01000004">
    <property type="protein sequence ID" value="KAF0412845.1"/>
    <property type="molecule type" value="Genomic_DNA"/>
</dbReference>
<reference evidence="13 17" key="2">
    <citation type="submission" date="2019-10" db="EMBL/GenBank/DDBJ databases">
        <authorList>
            <person name="Irmler S."/>
            <person name="Berthoud H."/>
            <person name="Roetschi A."/>
            <person name="Arias E."/>
            <person name="Shani N."/>
            <person name="Wuethrich D."/>
            <person name="Bruggmann R."/>
        </authorList>
    </citation>
    <scope>NUCLEOTIDE SEQUENCE [LARGE SCALE GENOMIC DNA]</scope>
    <source>
        <strain evidence="13 17">FAM13073</strain>
    </source>
</reference>
<evidence type="ECO:0000256" key="11">
    <source>
        <dbReference type="SAM" id="MobiDB-lite"/>
    </source>
</evidence>
<feature type="binding site" description="in other chain" evidence="8">
    <location>
        <position position="240"/>
    </location>
    <ligand>
        <name>IMP</name>
        <dbReference type="ChEBI" id="CHEBI:58053"/>
        <note>ligand shared between dimeric partners</note>
    </ligand>
</feature>
<keyword evidence="3 8" id="KW-0479">Metal-binding</keyword>
<evidence type="ECO:0000256" key="7">
    <source>
        <dbReference type="ARBA" id="ARBA00023134"/>
    </source>
</evidence>
<keyword evidence="7 8" id="KW-0342">GTP-binding</keyword>
<dbReference type="FunFam" id="1.10.300.10:FF:000001">
    <property type="entry name" value="Adenylosuccinate synthetase"/>
    <property type="match status" value="1"/>
</dbReference>
<dbReference type="GO" id="GO:0005737">
    <property type="term" value="C:cytoplasm"/>
    <property type="evidence" value="ECO:0007669"/>
    <property type="project" value="UniProtKB-SubCell"/>
</dbReference>
<feature type="binding site" evidence="8">
    <location>
        <begin position="300"/>
        <end position="306"/>
    </location>
    <ligand>
        <name>substrate</name>
    </ligand>
</feature>
<feature type="region of interest" description="Disordered" evidence="11">
    <location>
        <begin position="114"/>
        <end position="133"/>
    </location>
</feature>
<keyword evidence="5 8" id="KW-0658">Purine biosynthesis</keyword>
<evidence type="ECO:0000256" key="3">
    <source>
        <dbReference type="ARBA" id="ARBA00022723"/>
    </source>
</evidence>
<dbReference type="InterPro" id="IPR001114">
    <property type="entry name" value="Adenylosuccinate_synthetase"/>
</dbReference>
<comment type="similarity">
    <text evidence="8 10">Belongs to the adenylosuccinate synthetase family.</text>
</comment>
<dbReference type="RefSeq" id="WP_002834365.1">
    <property type="nucleotide sequence ID" value="NZ_BJZY01000003.1"/>
</dbReference>
<evidence type="ECO:0000256" key="5">
    <source>
        <dbReference type="ARBA" id="ARBA00022755"/>
    </source>
</evidence>
<evidence type="ECO:0000313" key="14">
    <source>
        <dbReference type="EMBL" id="MBF7114648.1"/>
    </source>
</evidence>
<dbReference type="GO" id="GO:0000287">
    <property type="term" value="F:magnesium ion binding"/>
    <property type="evidence" value="ECO:0007669"/>
    <property type="project" value="UniProtKB-UniRule"/>
</dbReference>
<dbReference type="NCBIfam" id="NF002223">
    <property type="entry name" value="PRK01117.1"/>
    <property type="match status" value="1"/>
</dbReference>
<dbReference type="SMR" id="A0A0R2HHP3"/>
<dbReference type="EMBL" id="JADOFV010000004">
    <property type="protein sequence ID" value="MBF7127909.1"/>
    <property type="molecule type" value="Genomic_DNA"/>
</dbReference>
<evidence type="ECO:0000256" key="1">
    <source>
        <dbReference type="ARBA" id="ARBA00011738"/>
    </source>
</evidence>
<comment type="cofactor">
    <cofactor evidence="8">
        <name>Mg(2+)</name>
        <dbReference type="ChEBI" id="CHEBI:18420"/>
    </cofactor>
    <text evidence="8">Binds 1 Mg(2+) ion per subunit.</text>
</comment>
<evidence type="ECO:0000256" key="10">
    <source>
        <dbReference type="RuleBase" id="RU000520"/>
    </source>
</evidence>
<feature type="binding site" evidence="8">
    <location>
        <begin position="12"/>
        <end position="18"/>
    </location>
    <ligand>
        <name>GTP</name>
        <dbReference type="ChEBI" id="CHEBI:37565"/>
    </ligand>
</feature>
<evidence type="ECO:0000313" key="13">
    <source>
        <dbReference type="EMBL" id="KAF0412845.1"/>
    </source>
</evidence>
<feature type="binding site" evidence="8">
    <location>
        <begin position="332"/>
        <end position="334"/>
    </location>
    <ligand>
        <name>GTP</name>
        <dbReference type="ChEBI" id="CHEBI:37565"/>
    </ligand>
</feature>
<keyword evidence="6 8" id="KW-0460">Magnesium</keyword>
<dbReference type="PANTHER" id="PTHR11846:SF0">
    <property type="entry name" value="ADENYLOSUCCINATE SYNTHETASE"/>
    <property type="match status" value="1"/>
</dbReference>
<dbReference type="Proteomes" id="UP001194632">
    <property type="component" value="Unassembled WGS sequence"/>
</dbReference>
<feature type="binding site" evidence="8">
    <location>
        <position position="13"/>
    </location>
    <ligand>
        <name>Mg(2+)</name>
        <dbReference type="ChEBI" id="CHEBI:18420"/>
    </ligand>
</feature>
<dbReference type="GO" id="GO:0004019">
    <property type="term" value="F:adenylosuccinate synthase activity"/>
    <property type="evidence" value="ECO:0007669"/>
    <property type="project" value="UniProtKB-UniRule"/>
</dbReference>
<dbReference type="SMART" id="SM00788">
    <property type="entry name" value="Adenylsucc_synt"/>
    <property type="match status" value="1"/>
</dbReference>
<dbReference type="PROSITE" id="PS00513">
    <property type="entry name" value="ADENYLOSUCCIN_SYN_2"/>
    <property type="match status" value="1"/>
</dbReference>
<keyword evidence="2 8" id="KW-0436">Ligase</keyword>
<accession>A0A0R2HHP3</accession>
<dbReference type="GO" id="GO:0044208">
    <property type="term" value="P:'de novo' AMP biosynthetic process"/>
    <property type="evidence" value="ECO:0007669"/>
    <property type="project" value="UniProtKB-UniRule"/>
</dbReference>
<feature type="compositionally biased region" description="Basic and acidic residues" evidence="11">
    <location>
        <begin position="115"/>
        <end position="125"/>
    </location>
</feature>
<feature type="binding site" evidence="8">
    <location>
        <begin position="414"/>
        <end position="416"/>
    </location>
    <ligand>
        <name>GTP</name>
        <dbReference type="ChEBI" id="CHEBI:37565"/>
    </ligand>
</feature>
<dbReference type="EMBL" id="CP021474">
    <property type="protein sequence ID" value="ARW19435.1"/>
    <property type="molecule type" value="Genomic_DNA"/>
</dbReference>
<feature type="binding site" description="in other chain" evidence="8">
    <location>
        <begin position="13"/>
        <end position="16"/>
    </location>
    <ligand>
        <name>IMP</name>
        <dbReference type="ChEBI" id="CHEBI:58053"/>
        <note>ligand shared between dimeric partners</note>
    </ligand>
</feature>
<dbReference type="Proteomes" id="UP000472573">
    <property type="component" value="Unassembled WGS sequence"/>
</dbReference>
<evidence type="ECO:0000313" key="17">
    <source>
        <dbReference type="Proteomes" id="UP000472573"/>
    </source>
</evidence>
<dbReference type="EMBL" id="JADOFP010000003">
    <property type="protein sequence ID" value="MBF7114648.1"/>
    <property type="molecule type" value="Genomic_DNA"/>
</dbReference>
<protein>
    <recommendedName>
        <fullName evidence="8 10">Adenylosuccinate synthetase</fullName>
        <shortName evidence="8">AMPSase</shortName>
        <shortName evidence="8">AdSS</shortName>
        <ecNumber evidence="8 10">6.3.4.4</ecNumber>
    </recommendedName>
    <alternativeName>
        <fullName evidence="8">IMP--aspartate ligase</fullName>
    </alternativeName>
</protein>
<keyword evidence="8" id="KW-0963">Cytoplasm</keyword>